<reference evidence="1" key="1">
    <citation type="submission" date="2017-05" db="UniProtKB">
        <authorList>
            <consortium name="EnsemblMetazoa"/>
        </authorList>
    </citation>
    <scope>IDENTIFICATION</scope>
</reference>
<protein>
    <submittedName>
        <fullName evidence="1">Uncharacterized protein</fullName>
    </submittedName>
</protein>
<name>A0A1X7UJL3_AMPQE</name>
<dbReference type="EnsemblMetazoa" id="Aqu2.1.27850_001">
    <property type="protein sequence ID" value="Aqu2.1.27850_001"/>
    <property type="gene ID" value="Aqu2.1.27850"/>
</dbReference>
<dbReference type="AlphaFoldDB" id="A0A1X7UJL3"/>
<proteinExistence type="predicted"/>
<accession>A0A1X7UJL3</accession>
<organism evidence="1">
    <name type="scientific">Amphimedon queenslandica</name>
    <name type="common">Sponge</name>
    <dbReference type="NCBI Taxonomy" id="400682"/>
    <lineage>
        <taxon>Eukaryota</taxon>
        <taxon>Metazoa</taxon>
        <taxon>Porifera</taxon>
        <taxon>Demospongiae</taxon>
        <taxon>Heteroscleromorpha</taxon>
        <taxon>Haplosclerida</taxon>
        <taxon>Niphatidae</taxon>
        <taxon>Amphimedon</taxon>
    </lineage>
</organism>
<sequence>FKGCNYGKFHAIPTWHVTEFA</sequence>
<evidence type="ECO:0000313" key="1">
    <source>
        <dbReference type="EnsemblMetazoa" id="Aqu2.1.27850_001"/>
    </source>
</evidence>
<dbReference type="InParanoid" id="A0A1X7UJL3"/>